<dbReference type="PANTHER" id="PTHR43798:SF24">
    <property type="entry name" value="CIS-3-ALKYL-4-ALKYLOXETAN-2-ONE DECARBOXYLASE"/>
    <property type="match status" value="1"/>
</dbReference>
<reference evidence="2 3" key="1">
    <citation type="journal article" date="2015" name="BMC Genomics">
        <title>Comparative genomics and metabolic profiling of the genus Lysobacter.</title>
        <authorList>
            <person name="de Bruijn I."/>
            <person name="Cheng X."/>
            <person name="de Jager V."/>
            <person name="Exposito R.G."/>
            <person name="Watrous J."/>
            <person name="Patel N."/>
            <person name="Postma J."/>
            <person name="Dorrestein P.C."/>
            <person name="Kobayashi D."/>
            <person name="Raaijmakers J.M."/>
        </authorList>
    </citation>
    <scope>NUCLEOTIDE SEQUENCE [LARGE SCALE GENOMIC DNA]</scope>
    <source>
        <strain evidence="2 3">76</strain>
    </source>
</reference>
<dbReference type="InterPro" id="IPR050266">
    <property type="entry name" value="AB_hydrolase_sf"/>
</dbReference>
<keyword evidence="2" id="KW-0378">Hydrolase</keyword>
<evidence type="ECO:0000313" key="2">
    <source>
        <dbReference type="EMBL" id="ALN82786.1"/>
    </source>
</evidence>
<evidence type="ECO:0000313" key="3">
    <source>
        <dbReference type="Proteomes" id="UP000060787"/>
    </source>
</evidence>
<dbReference type="GO" id="GO:0016787">
    <property type="term" value="F:hydrolase activity"/>
    <property type="evidence" value="ECO:0007669"/>
    <property type="project" value="UniProtKB-KW"/>
</dbReference>
<name>A0A0S2FH26_LYSAN</name>
<keyword evidence="3" id="KW-1185">Reference proteome</keyword>
<sequence length="310" mass="34552">MTSSRSFPDYPFQPQRFQVRPGIEMSYLDEGPRDGEVVVMLHGNPSWSYYWRKLVLALRDPSSGKAYRCIVPDHVGMGLSDKPSDDPAVQPHYAYTLQSRVDDVERLLQHLGVTGPMTLAVHDWGGGIGFGWGLKHSEQIKRLVITNTGAFPLPAAKPLPKRLRLGRDSAIGTGLIRGFNAFAGGAARMGVVKPMPPEVRRAYLAPYDSWANRIATSRFVQDIPLADGDLAWPLVQAMGRKLPEYADRPAFIGWGLRDFVFDHHFLKGFTDALPQAQVHAFDDAGHYVLEDQAEVLVPEIRAFLDRHPLS</sequence>
<dbReference type="PATRIC" id="fig|84531.8.peg.4675"/>
<dbReference type="Pfam" id="PF00561">
    <property type="entry name" value="Abhydrolase_1"/>
    <property type="match status" value="1"/>
</dbReference>
<dbReference type="InterPro" id="IPR000073">
    <property type="entry name" value="AB_hydrolase_1"/>
</dbReference>
<dbReference type="EMBL" id="CP011129">
    <property type="protein sequence ID" value="ALN82786.1"/>
    <property type="molecule type" value="Genomic_DNA"/>
</dbReference>
<dbReference type="STRING" id="84531.LA76x_4683"/>
<organism evidence="2 3">
    <name type="scientific">Lysobacter antibioticus</name>
    <dbReference type="NCBI Taxonomy" id="84531"/>
    <lineage>
        <taxon>Bacteria</taxon>
        <taxon>Pseudomonadati</taxon>
        <taxon>Pseudomonadota</taxon>
        <taxon>Gammaproteobacteria</taxon>
        <taxon>Lysobacterales</taxon>
        <taxon>Lysobacteraceae</taxon>
        <taxon>Lysobacter</taxon>
    </lineage>
</organism>
<dbReference type="PRINTS" id="PR00412">
    <property type="entry name" value="EPOXHYDRLASE"/>
</dbReference>
<dbReference type="PANTHER" id="PTHR43798">
    <property type="entry name" value="MONOACYLGLYCEROL LIPASE"/>
    <property type="match status" value="1"/>
</dbReference>
<dbReference type="Proteomes" id="UP000060787">
    <property type="component" value="Chromosome"/>
</dbReference>
<dbReference type="KEGG" id="lab:LA76x_4683"/>
<accession>A0A0S2FH26</accession>
<dbReference type="eggNOG" id="COG0596">
    <property type="taxonomic scope" value="Bacteria"/>
</dbReference>
<dbReference type="GO" id="GO:0016020">
    <property type="term" value="C:membrane"/>
    <property type="evidence" value="ECO:0007669"/>
    <property type="project" value="TreeGrafter"/>
</dbReference>
<proteinExistence type="predicted"/>
<dbReference type="SUPFAM" id="SSF53474">
    <property type="entry name" value="alpha/beta-Hydrolases"/>
    <property type="match status" value="1"/>
</dbReference>
<dbReference type="RefSeq" id="WP_057919410.1">
    <property type="nucleotide sequence ID" value="NZ_CP011129.1"/>
</dbReference>
<feature type="domain" description="AB hydrolase-1" evidence="1">
    <location>
        <begin position="37"/>
        <end position="291"/>
    </location>
</feature>
<dbReference type="AlphaFoldDB" id="A0A0S2FH26"/>
<dbReference type="InterPro" id="IPR000639">
    <property type="entry name" value="Epox_hydrolase-like"/>
</dbReference>
<dbReference type="InterPro" id="IPR029058">
    <property type="entry name" value="AB_hydrolase_fold"/>
</dbReference>
<evidence type="ECO:0000259" key="1">
    <source>
        <dbReference type="Pfam" id="PF00561"/>
    </source>
</evidence>
<gene>
    <name evidence="2" type="ORF">LA76x_4683</name>
</gene>
<protein>
    <submittedName>
        <fullName evidence="2">Alpha/beta hydrolase fold family protein</fullName>
    </submittedName>
</protein>
<dbReference type="Gene3D" id="3.40.50.1820">
    <property type="entry name" value="alpha/beta hydrolase"/>
    <property type="match status" value="1"/>
</dbReference>